<proteinExistence type="predicted"/>
<dbReference type="InterPro" id="IPR001789">
    <property type="entry name" value="Sig_transdc_resp-reg_receiver"/>
</dbReference>
<feature type="domain" description="Response regulatory" evidence="7">
    <location>
        <begin position="15"/>
        <end position="135"/>
    </location>
</feature>
<dbReference type="InterPro" id="IPR000792">
    <property type="entry name" value="Tscrpt_reg_LuxR_C"/>
</dbReference>
<evidence type="ECO:0000256" key="3">
    <source>
        <dbReference type="ARBA" id="ARBA00023125"/>
    </source>
</evidence>
<dbReference type="PROSITE" id="PS50043">
    <property type="entry name" value="HTH_LUXR_2"/>
    <property type="match status" value="1"/>
</dbReference>
<name>A0A1C5G341_MICEH</name>
<dbReference type="PANTHER" id="PTHR43214:SF24">
    <property type="entry name" value="TRANSCRIPTIONAL REGULATORY PROTEIN NARL-RELATED"/>
    <property type="match status" value="1"/>
</dbReference>
<keyword evidence="4" id="KW-0804">Transcription</keyword>
<keyword evidence="9" id="KW-1185">Reference proteome</keyword>
<dbReference type="InterPro" id="IPR039420">
    <property type="entry name" value="WalR-like"/>
</dbReference>
<evidence type="ECO:0000256" key="1">
    <source>
        <dbReference type="ARBA" id="ARBA00022553"/>
    </source>
</evidence>
<dbReference type="Pfam" id="PF00196">
    <property type="entry name" value="GerE"/>
    <property type="match status" value="1"/>
</dbReference>
<organism evidence="8 9">
    <name type="scientific">Micromonospora echinofusca</name>
    <dbReference type="NCBI Taxonomy" id="47858"/>
    <lineage>
        <taxon>Bacteria</taxon>
        <taxon>Bacillati</taxon>
        <taxon>Actinomycetota</taxon>
        <taxon>Actinomycetes</taxon>
        <taxon>Micromonosporales</taxon>
        <taxon>Micromonosporaceae</taxon>
        <taxon>Micromonospora</taxon>
    </lineage>
</organism>
<dbReference type="Gene3D" id="3.40.50.2300">
    <property type="match status" value="1"/>
</dbReference>
<keyword evidence="3" id="KW-0238">DNA-binding</keyword>
<evidence type="ECO:0000256" key="4">
    <source>
        <dbReference type="ARBA" id="ARBA00023163"/>
    </source>
</evidence>
<dbReference type="InterPro" id="IPR058245">
    <property type="entry name" value="NreC/VraR/RcsB-like_REC"/>
</dbReference>
<evidence type="ECO:0000313" key="9">
    <source>
        <dbReference type="Proteomes" id="UP000198251"/>
    </source>
</evidence>
<keyword evidence="2" id="KW-0805">Transcription regulation</keyword>
<dbReference type="SMART" id="SM00448">
    <property type="entry name" value="REC"/>
    <property type="match status" value="1"/>
</dbReference>
<evidence type="ECO:0000313" key="8">
    <source>
        <dbReference type="EMBL" id="SCG14012.1"/>
    </source>
</evidence>
<dbReference type="PRINTS" id="PR00038">
    <property type="entry name" value="HTHLUXR"/>
</dbReference>
<dbReference type="PROSITE" id="PS00622">
    <property type="entry name" value="HTH_LUXR_1"/>
    <property type="match status" value="1"/>
</dbReference>
<evidence type="ECO:0000256" key="5">
    <source>
        <dbReference type="PROSITE-ProRule" id="PRU00169"/>
    </source>
</evidence>
<feature type="modified residue" description="4-aspartylphosphate" evidence="5">
    <location>
        <position position="65"/>
    </location>
</feature>
<evidence type="ECO:0000256" key="2">
    <source>
        <dbReference type="ARBA" id="ARBA00023015"/>
    </source>
</evidence>
<accession>A0A1C5G341</accession>
<dbReference type="CDD" id="cd17535">
    <property type="entry name" value="REC_NarL-like"/>
    <property type="match status" value="1"/>
</dbReference>
<dbReference type="EMBL" id="LT607733">
    <property type="protein sequence ID" value="SCG14012.1"/>
    <property type="molecule type" value="Genomic_DNA"/>
</dbReference>
<dbReference type="PROSITE" id="PS50110">
    <property type="entry name" value="RESPONSE_REGULATORY"/>
    <property type="match status" value="1"/>
</dbReference>
<dbReference type="GO" id="GO:0006355">
    <property type="term" value="P:regulation of DNA-templated transcription"/>
    <property type="evidence" value="ECO:0007669"/>
    <property type="project" value="InterPro"/>
</dbReference>
<keyword evidence="1 5" id="KW-0597">Phosphoprotein</keyword>
<dbReference type="SUPFAM" id="SSF52172">
    <property type="entry name" value="CheY-like"/>
    <property type="match status" value="1"/>
</dbReference>
<sequence>MTRALTVAARDGGVRAVLADDSVLLRSGLVLLLERHGITVVAEVGDGEQLLAAVAQHEPDIAIVDIRMPPSFTVEGVRAALAVRRRHPGVAVLLLSQHLEHREALALLQKPGGGVGYLLKDRITDVAGFLRDVRDVAAAGTAIDPIVVERLLRRPRASGGVGMLSPREREILARMAAGRANRGISADLHLSERTVETHVRSIFAKLGLADEPDTHRRVLAVLTFLAD</sequence>
<gene>
    <name evidence="8" type="ORF">GA0070610_0205</name>
</gene>
<dbReference type="InterPro" id="IPR011006">
    <property type="entry name" value="CheY-like_superfamily"/>
</dbReference>
<dbReference type="CDD" id="cd06170">
    <property type="entry name" value="LuxR_C_like"/>
    <property type="match status" value="1"/>
</dbReference>
<dbReference type="InterPro" id="IPR016032">
    <property type="entry name" value="Sig_transdc_resp-reg_C-effctor"/>
</dbReference>
<dbReference type="Proteomes" id="UP000198251">
    <property type="component" value="Chromosome I"/>
</dbReference>
<dbReference type="SMART" id="SM00421">
    <property type="entry name" value="HTH_LUXR"/>
    <property type="match status" value="1"/>
</dbReference>
<dbReference type="GO" id="GO:0003677">
    <property type="term" value="F:DNA binding"/>
    <property type="evidence" value="ECO:0007669"/>
    <property type="project" value="UniProtKB-KW"/>
</dbReference>
<dbReference type="PANTHER" id="PTHR43214">
    <property type="entry name" value="TWO-COMPONENT RESPONSE REGULATOR"/>
    <property type="match status" value="1"/>
</dbReference>
<dbReference type="Pfam" id="PF00072">
    <property type="entry name" value="Response_reg"/>
    <property type="match status" value="1"/>
</dbReference>
<evidence type="ECO:0000259" key="6">
    <source>
        <dbReference type="PROSITE" id="PS50043"/>
    </source>
</evidence>
<evidence type="ECO:0000259" key="7">
    <source>
        <dbReference type="PROSITE" id="PS50110"/>
    </source>
</evidence>
<dbReference type="GO" id="GO:0000160">
    <property type="term" value="P:phosphorelay signal transduction system"/>
    <property type="evidence" value="ECO:0007669"/>
    <property type="project" value="InterPro"/>
</dbReference>
<protein>
    <submittedName>
        <fullName evidence="8">Two component transcriptional regulator, LuxR family</fullName>
    </submittedName>
</protein>
<dbReference type="AlphaFoldDB" id="A0A1C5G341"/>
<feature type="domain" description="HTH luxR-type" evidence="6">
    <location>
        <begin position="157"/>
        <end position="222"/>
    </location>
</feature>
<reference evidence="8 9" key="1">
    <citation type="submission" date="2016-06" db="EMBL/GenBank/DDBJ databases">
        <authorList>
            <person name="Kjaerup R.B."/>
            <person name="Dalgaard T.S."/>
            <person name="Juul-Madsen H.R."/>
        </authorList>
    </citation>
    <scope>NUCLEOTIDE SEQUENCE [LARGE SCALE GENOMIC DNA]</scope>
    <source>
        <strain evidence="8 9">DSM 43913</strain>
    </source>
</reference>
<dbReference type="SUPFAM" id="SSF46894">
    <property type="entry name" value="C-terminal effector domain of the bipartite response regulators"/>
    <property type="match status" value="1"/>
</dbReference>